<dbReference type="SUPFAM" id="SSF55418">
    <property type="entry name" value="eIF4e-like"/>
    <property type="match status" value="1"/>
</dbReference>
<dbReference type="InterPro" id="IPR023398">
    <property type="entry name" value="TIF_eIF4e-like"/>
</dbReference>
<evidence type="ECO:0000256" key="2">
    <source>
        <dbReference type="ARBA" id="ARBA00022540"/>
    </source>
</evidence>
<keyword evidence="4 6" id="KW-0694">RNA-binding</keyword>
<evidence type="ECO:0000256" key="3">
    <source>
        <dbReference type="ARBA" id="ARBA00022845"/>
    </source>
</evidence>
<proteinExistence type="inferred from homology"/>
<dbReference type="InterPro" id="IPR001040">
    <property type="entry name" value="TIF_eIF_4E"/>
</dbReference>
<dbReference type="EMBL" id="JAAPAO010000448">
    <property type="protein sequence ID" value="KAF4659552.1"/>
    <property type="molecule type" value="Genomic_DNA"/>
</dbReference>
<dbReference type="AlphaFoldDB" id="A0A7J6LJT4"/>
<evidence type="ECO:0000313" key="8">
    <source>
        <dbReference type="EMBL" id="KAF4659552.1"/>
    </source>
</evidence>
<keyword evidence="5 6" id="KW-0648">Protein biosynthesis</keyword>
<dbReference type="Gene3D" id="3.30.760.10">
    <property type="entry name" value="RNA Cap, Translation Initiation Factor Eif4e"/>
    <property type="match status" value="1"/>
</dbReference>
<dbReference type="Proteomes" id="UP000591131">
    <property type="component" value="Unassembled WGS sequence"/>
</dbReference>
<comment type="caution">
    <text evidence="8">The sequence shown here is derived from an EMBL/GenBank/DDBJ whole genome shotgun (WGS) entry which is preliminary data.</text>
</comment>
<dbReference type="PANTHER" id="PTHR11960">
    <property type="entry name" value="EUKARYOTIC TRANSLATION INITIATION FACTOR 4E RELATED"/>
    <property type="match status" value="1"/>
</dbReference>
<evidence type="ECO:0000256" key="6">
    <source>
        <dbReference type="RuleBase" id="RU004374"/>
    </source>
</evidence>
<evidence type="ECO:0000256" key="4">
    <source>
        <dbReference type="ARBA" id="ARBA00022884"/>
    </source>
</evidence>
<protein>
    <submittedName>
        <fullName evidence="8">Uncharacterized protein</fullName>
    </submittedName>
</protein>
<evidence type="ECO:0000256" key="1">
    <source>
        <dbReference type="ARBA" id="ARBA00009860"/>
    </source>
</evidence>
<evidence type="ECO:0000313" key="9">
    <source>
        <dbReference type="Proteomes" id="UP000591131"/>
    </source>
</evidence>
<keyword evidence="3" id="KW-0810">Translation regulation</keyword>
<keyword evidence="9" id="KW-1185">Reference proteome</keyword>
<dbReference type="GO" id="GO:0000340">
    <property type="term" value="F:RNA 7-methylguanosine cap binding"/>
    <property type="evidence" value="ECO:0007669"/>
    <property type="project" value="TreeGrafter"/>
</dbReference>
<evidence type="ECO:0000256" key="5">
    <source>
        <dbReference type="ARBA" id="ARBA00022917"/>
    </source>
</evidence>
<comment type="similarity">
    <text evidence="1 6">Belongs to the eukaryotic initiation factor 4E family.</text>
</comment>
<organism evidence="8 9">
    <name type="scientific">Perkinsus chesapeaki</name>
    <name type="common">Clam parasite</name>
    <name type="synonym">Perkinsus andrewsi</name>
    <dbReference type="NCBI Taxonomy" id="330153"/>
    <lineage>
        <taxon>Eukaryota</taxon>
        <taxon>Sar</taxon>
        <taxon>Alveolata</taxon>
        <taxon>Perkinsozoa</taxon>
        <taxon>Perkinsea</taxon>
        <taxon>Perkinsida</taxon>
        <taxon>Perkinsidae</taxon>
        <taxon>Perkinsus</taxon>
    </lineage>
</organism>
<accession>A0A7J6LJT4</accession>
<reference evidence="8 9" key="1">
    <citation type="submission" date="2020-04" db="EMBL/GenBank/DDBJ databases">
        <title>Perkinsus chesapeaki whole genome sequence.</title>
        <authorList>
            <person name="Bogema D.R."/>
        </authorList>
    </citation>
    <scope>NUCLEOTIDE SEQUENCE [LARGE SCALE GENOMIC DNA]</scope>
    <source>
        <strain evidence="8">ATCC PRA-425</strain>
    </source>
</reference>
<gene>
    <name evidence="8" type="ORF">FOL47_007522</name>
</gene>
<dbReference type="PANTHER" id="PTHR11960:SF8">
    <property type="entry name" value="EUKARYOTIC TRANSLATION INITIATION FACTOR 4E1-RELATED"/>
    <property type="match status" value="1"/>
</dbReference>
<feature type="region of interest" description="Disordered" evidence="7">
    <location>
        <begin position="353"/>
        <end position="372"/>
    </location>
</feature>
<keyword evidence="2 6" id="KW-0396">Initiation factor</keyword>
<sequence length="526" mass="59191">MAGVVPYFSLADEEFTTKLMEEATSDSDEDQDRRLMYNWVLWEQLQPNQKASAAEWKDLSRQVCTFGTVGEFWRYWRHVPQPSELLAETGGCRFVRESPDGSLRVVESMMLFREGVKPEWEDPLNAVGGHLQFSLAPSVGGKQIDEYWNNIVLAVIGSALPHPEMITGLRLCDKLYTKRGPPQGSVRIEVWFTNMGDEDKVDELSKAIQECITTRLDASLSLMDTNKDDDPSLQQQQQKASMDRLKYELDYLKRSISIAYPILEIIQPPTSSSSKEWLVLCNRSSSRDTSSSFSSSSITSWIPKALDASYNKGELFPTEDDVAQYGITNGFVSSIDDAMVDIRKSQEGSDGLVTTRRLELRDPRNKDNRDKDTTDADAAVYDILCLPVCTLLCVDEIVISVKYLIQEEVYPSLDNIKYVLHMAFSLPNITHNDILACARFGVEQGRLLIGKDNILPTNASTNATTISYTCYPPKYNSSAATSVDNNKLMVLVQGFYKEVKGRSTTCCYYGDDEYANPMHLALLIKM</sequence>
<evidence type="ECO:0000256" key="7">
    <source>
        <dbReference type="SAM" id="MobiDB-lite"/>
    </source>
</evidence>
<dbReference type="GO" id="GO:0016281">
    <property type="term" value="C:eukaryotic translation initiation factor 4F complex"/>
    <property type="evidence" value="ECO:0007669"/>
    <property type="project" value="TreeGrafter"/>
</dbReference>
<dbReference type="OrthoDB" id="590761at2759"/>
<dbReference type="GO" id="GO:0003743">
    <property type="term" value="F:translation initiation factor activity"/>
    <property type="evidence" value="ECO:0007669"/>
    <property type="project" value="UniProtKB-KW"/>
</dbReference>
<dbReference type="GO" id="GO:0006417">
    <property type="term" value="P:regulation of translation"/>
    <property type="evidence" value="ECO:0007669"/>
    <property type="project" value="UniProtKB-KW"/>
</dbReference>
<dbReference type="Pfam" id="PF01652">
    <property type="entry name" value="IF4E"/>
    <property type="match status" value="1"/>
</dbReference>
<feature type="compositionally biased region" description="Basic and acidic residues" evidence="7">
    <location>
        <begin position="356"/>
        <end position="372"/>
    </location>
</feature>
<name>A0A7J6LJT4_PERCH</name>